<dbReference type="AlphaFoldDB" id="A0A8W8NK66"/>
<organism evidence="2 3">
    <name type="scientific">Magallana gigas</name>
    <name type="common">Pacific oyster</name>
    <name type="synonym">Crassostrea gigas</name>
    <dbReference type="NCBI Taxonomy" id="29159"/>
    <lineage>
        <taxon>Eukaryota</taxon>
        <taxon>Metazoa</taxon>
        <taxon>Spiralia</taxon>
        <taxon>Lophotrochozoa</taxon>
        <taxon>Mollusca</taxon>
        <taxon>Bivalvia</taxon>
        <taxon>Autobranchia</taxon>
        <taxon>Pteriomorphia</taxon>
        <taxon>Ostreida</taxon>
        <taxon>Ostreoidea</taxon>
        <taxon>Ostreidae</taxon>
        <taxon>Magallana</taxon>
    </lineage>
</organism>
<dbReference type="SUPFAM" id="SSF53649">
    <property type="entry name" value="Alkaline phosphatase-like"/>
    <property type="match status" value="1"/>
</dbReference>
<accession>A0A8W8NK66</accession>
<sequence length="753" mass="87021">MKPSEPALETPGTCFQLVYHYFGRWILSTHTECNGTDNIINLCVHFPTTKKKETDSCKGPCLLLKKSHQVRDHNIIELLQPNQNRNRSMILKTTRMAVMRDYLITPIMICNSRRKVSRFLFGTCQGRVFLAILAIVGLTYINMLIYMPVFQVFRNRNVHAPCLIPVFDIYDKSISDQFWSQQPLPCEGWLNIFYVTSSGKLTLNNSAVGLSGLHDIQCHYRYIHRKSETEFVFSEKHLYTKPTYLDGDFVHVECFNNQKNRVYNNLHFNIDAKPILKSKKLVNESLDRLSVIAFGLDSVSRLIAERKLPKTMKYLRQNLGAYVFTGHTRLGDSSFPNLNPLLTGLISDNTSPVPPVHKLPFIFKNFSEHGAVNVFVEDWYKVATFKGFTDQPSMHYSQPLVQAMDQVRPSYLALDKSFQFLQSHNIPLRKVSALCFGNEKRYKILMNYYKKFIETYGNTRKFAFSWINELAHDFFNMVELADGDIRDLFKWLKESGKLDNAVLLFFSDHGPRYSEIQNTDIGRVSNLLPLMSIALPKRLTEKYPHIAKNMKINTERLTTNHDVFLMLKDILYANYEKQPVVTPNEDGMIPHEISLFREIPSSRSCAEARISDVFCPCYSSVRVPTSDERIQTAARFVVNKINDILKEVRSKCAKVEYKSIRHASLIFPDMQRDLSQERAFSLRGYFWKVESATRFLISLHTEPGNALFEARIDYRAANDIKILGTILRTNAYGNQSSCIDHGDRLRRLYCYCV</sequence>
<feature type="transmembrane region" description="Helical" evidence="1">
    <location>
        <begin position="128"/>
        <end position="149"/>
    </location>
</feature>
<dbReference type="Proteomes" id="UP000005408">
    <property type="component" value="Unassembled WGS sequence"/>
</dbReference>
<dbReference type="Pfam" id="PF02995">
    <property type="entry name" value="DUF229"/>
    <property type="match status" value="1"/>
</dbReference>
<dbReference type="CDD" id="cd16021">
    <property type="entry name" value="ALP_like"/>
    <property type="match status" value="1"/>
</dbReference>
<reference evidence="2" key="1">
    <citation type="submission" date="2022-08" db="UniProtKB">
        <authorList>
            <consortium name="EnsemblMetazoa"/>
        </authorList>
    </citation>
    <scope>IDENTIFICATION</scope>
    <source>
        <strain evidence="2">05x7-T-G4-1.051#20</strain>
    </source>
</reference>
<dbReference type="Gene3D" id="3.40.720.10">
    <property type="entry name" value="Alkaline Phosphatase, subunit A"/>
    <property type="match status" value="1"/>
</dbReference>
<dbReference type="PANTHER" id="PTHR10974:SF1">
    <property type="entry name" value="FI08016P-RELATED"/>
    <property type="match status" value="1"/>
</dbReference>
<keyword evidence="1" id="KW-0812">Transmembrane</keyword>
<dbReference type="EnsemblMetazoa" id="G6561.1">
    <property type="protein sequence ID" value="G6561.1:cds"/>
    <property type="gene ID" value="G6561"/>
</dbReference>
<keyword evidence="1" id="KW-1133">Transmembrane helix</keyword>
<dbReference type="PANTHER" id="PTHR10974">
    <property type="entry name" value="FI08016P-RELATED"/>
    <property type="match status" value="1"/>
</dbReference>
<protein>
    <submittedName>
        <fullName evidence="2">Uncharacterized protein</fullName>
    </submittedName>
</protein>
<evidence type="ECO:0000256" key="1">
    <source>
        <dbReference type="SAM" id="Phobius"/>
    </source>
</evidence>
<dbReference type="InterPro" id="IPR017850">
    <property type="entry name" value="Alkaline_phosphatase_core_sf"/>
</dbReference>
<proteinExistence type="predicted"/>
<keyword evidence="1" id="KW-0472">Membrane</keyword>
<evidence type="ECO:0000313" key="3">
    <source>
        <dbReference type="Proteomes" id="UP000005408"/>
    </source>
</evidence>
<keyword evidence="3" id="KW-1185">Reference proteome</keyword>
<dbReference type="GO" id="GO:0005615">
    <property type="term" value="C:extracellular space"/>
    <property type="evidence" value="ECO:0007669"/>
    <property type="project" value="TreeGrafter"/>
</dbReference>
<evidence type="ECO:0000313" key="2">
    <source>
        <dbReference type="EnsemblMetazoa" id="G6561.1:cds"/>
    </source>
</evidence>
<dbReference type="InterPro" id="IPR004245">
    <property type="entry name" value="DUF229"/>
</dbReference>
<name>A0A8W8NK66_MAGGI</name>
<dbReference type="FunFam" id="3.40.720.10:FF:000017">
    <property type="entry name" value="Predicted protein"/>
    <property type="match status" value="1"/>
</dbReference>